<sequence length="124" mass="13767">MLAGFGDQRLGNIDLALHGLGEILPLRHIDDTAIRSVNSFAIGRVDGQVLVITPLLKILIQRISNLFNLHRSHPGRSRHRNHIILALSDPLINILALRYGCLLKFSLDAFQQNGAALLVKQARH</sequence>
<accession>A0A0P6YA78</accession>
<protein>
    <submittedName>
        <fullName evidence="1">Uncharacterized protein</fullName>
    </submittedName>
</protein>
<gene>
    <name evidence="1" type="ORF">ADN00_05680</name>
</gene>
<organism evidence="1 2">
    <name type="scientific">Ornatilinea apprima</name>
    <dbReference type="NCBI Taxonomy" id="1134406"/>
    <lineage>
        <taxon>Bacteria</taxon>
        <taxon>Bacillati</taxon>
        <taxon>Chloroflexota</taxon>
        <taxon>Anaerolineae</taxon>
        <taxon>Anaerolineales</taxon>
        <taxon>Anaerolineaceae</taxon>
        <taxon>Ornatilinea</taxon>
    </lineage>
</organism>
<name>A0A0P6YA78_9CHLR</name>
<comment type="caution">
    <text evidence="1">The sequence shown here is derived from an EMBL/GenBank/DDBJ whole genome shotgun (WGS) entry which is preliminary data.</text>
</comment>
<dbReference type="EMBL" id="LGCL01000016">
    <property type="protein sequence ID" value="KPL78732.1"/>
    <property type="molecule type" value="Genomic_DNA"/>
</dbReference>
<keyword evidence="2" id="KW-1185">Reference proteome</keyword>
<evidence type="ECO:0000313" key="2">
    <source>
        <dbReference type="Proteomes" id="UP000050417"/>
    </source>
</evidence>
<reference evidence="1 2" key="1">
    <citation type="submission" date="2015-07" db="EMBL/GenBank/DDBJ databases">
        <title>Genome sequence of Ornatilinea apprima DSM 23815.</title>
        <authorList>
            <person name="Hemp J."/>
            <person name="Ward L.M."/>
            <person name="Pace L.A."/>
            <person name="Fischer W.W."/>
        </authorList>
    </citation>
    <scope>NUCLEOTIDE SEQUENCE [LARGE SCALE GENOMIC DNA]</scope>
    <source>
        <strain evidence="1 2">P3M-1</strain>
    </source>
</reference>
<dbReference type="Proteomes" id="UP000050417">
    <property type="component" value="Unassembled WGS sequence"/>
</dbReference>
<proteinExistence type="predicted"/>
<evidence type="ECO:0000313" key="1">
    <source>
        <dbReference type="EMBL" id="KPL78732.1"/>
    </source>
</evidence>
<dbReference type="AlphaFoldDB" id="A0A0P6YA78"/>